<name>A0AAV4G6J0_9GAST</name>
<organism evidence="2 3">
    <name type="scientific">Elysia marginata</name>
    <dbReference type="NCBI Taxonomy" id="1093978"/>
    <lineage>
        <taxon>Eukaryota</taxon>
        <taxon>Metazoa</taxon>
        <taxon>Spiralia</taxon>
        <taxon>Lophotrochozoa</taxon>
        <taxon>Mollusca</taxon>
        <taxon>Gastropoda</taxon>
        <taxon>Heterobranchia</taxon>
        <taxon>Euthyneura</taxon>
        <taxon>Panpulmonata</taxon>
        <taxon>Sacoglossa</taxon>
        <taxon>Placobranchoidea</taxon>
        <taxon>Plakobranchidae</taxon>
        <taxon>Elysia</taxon>
    </lineage>
</organism>
<feature type="compositionally biased region" description="Polar residues" evidence="1">
    <location>
        <begin position="37"/>
        <end position="48"/>
    </location>
</feature>
<gene>
    <name evidence="2" type="ORF">ElyMa_004063000</name>
</gene>
<reference evidence="2 3" key="1">
    <citation type="journal article" date="2021" name="Elife">
        <title>Chloroplast acquisition without the gene transfer in kleptoplastic sea slugs, Plakobranchus ocellatus.</title>
        <authorList>
            <person name="Maeda T."/>
            <person name="Takahashi S."/>
            <person name="Yoshida T."/>
            <person name="Shimamura S."/>
            <person name="Takaki Y."/>
            <person name="Nagai Y."/>
            <person name="Toyoda A."/>
            <person name="Suzuki Y."/>
            <person name="Arimoto A."/>
            <person name="Ishii H."/>
            <person name="Satoh N."/>
            <person name="Nishiyama T."/>
            <person name="Hasebe M."/>
            <person name="Maruyama T."/>
            <person name="Minagawa J."/>
            <person name="Obokata J."/>
            <person name="Shigenobu S."/>
        </authorList>
    </citation>
    <scope>NUCLEOTIDE SEQUENCE [LARGE SCALE GENOMIC DNA]</scope>
</reference>
<dbReference type="EMBL" id="BMAT01008251">
    <property type="protein sequence ID" value="GFR81163.1"/>
    <property type="molecule type" value="Genomic_DNA"/>
</dbReference>
<evidence type="ECO:0000313" key="3">
    <source>
        <dbReference type="Proteomes" id="UP000762676"/>
    </source>
</evidence>
<accession>A0AAV4G6J0</accession>
<dbReference type="Proteomes" id="UP000762676">
    <property type="component" value="Unassembled WGS sequence"/>
</dbReference>
<comment type="caution">
    <text evidence="2">The sequence shown here is derived from an EMBL/GenBank/DDBJ whole genome shotgun (WGS) entry which is preliminary data.</text>
</comment>
<keyword evidence="3" id="KW-1185">Reference proteome</keyword>
<evidence type="ECO:0000256" key="1">
    <source>
        <dbReference type="SAM" id="MobiDB-lite"/>
    </source>
</evidence>
<sequence length="151" mass="16507">MQACCSRVVRDVLQINSVSDITASRLIEPLSSALVPWSSSTSSPGLNKQQEEEEDTQQLSAAPPTHTRPSKSGPGLPMSANSNTRERRAKCPVRQAAISRKMNYFPQNSPTFRHELSTLAGNVDAKIRTSYGVLNNVVSVKVPFHDSLTEI</sequence>
<dbReference type="AlphaFoldDB" id="A0AAV4G6J0"/>
<evidence type="ECO:0000313" key="2">
    <source>
        <dbReference type="EMBL" id="GFR81163.1"/>
    </source>
</evidence>
<protein>
    <submittedName>
        <fullName evidence="2">Uncharacterized protein</fullName>
    </submittedName>
</protein>
<feature type="region of interest" description="Disordered" evidence="1">
    <location>
        <begin position="35"/>
        <end position="92"/>
    </location>
</feature>
<proteinExistence type="predicted"/>